<dbReference type="InterPro" id="IPR012910">
    <property type="entry name" value="Plug_dom"/>
</dbReference>
<proteinExistence type="inferred from homology"/>
<evidence type="ECO:0000256" key="8">
    <source>
        <dbReference type="SAM" id="SignalP"/>
    </source>
</evidence>
<evidence type="ECO:0000256" key="6">
    <source>
        <dbReference type="ARBA" id="ARBA00023237"/>
    </source>
</evidence>
<dbReference type="EMBL" id="JAVRHK010000007">
    <property type="protein sequence ID" value="MDT0677025.1"/>
    <property type="molecule type" value="Genomic_DNA"/>
</dbReference>
<dbReference type="SUPFAM" id="SSF56935">
    <property type="entry name" value="Porins"/>
    <property type="match status" value="1"/>
</dbReference>
<feature type="chain" id="PRO_5045371602" evidence="8">
    <location>
        <begin position="30"/>
        <end position="1002"/>
    </location>
</feature>
<dbReference type="RefSeq" id="WP_311503370.1">
    <property type="nucleotide sequence ID" value="NZ_JAVRHK010000007.1"/>
</dbReference>
<feature type="domain" description="TonB-dependent receptor plug" evidence="9">
    <location>
        <begin position="132"/>
        <end position="259"/>
    </location>
</feature>
<feature type="signal peptide" evidence="8">
    <location>
        <begin position="1"/>
        <end position="29"/>
    </location>
</feature>
<dbReference type="InterPro" id="IPR037066">
    <property type="entry name" value="Plug_dom_sf"/>
</dbReference>
<evidence type="ECO:0000256" key="7">
    <source>
        <dbReference type="PROSITE-ProRule" id="PRU01360"/>
    </source>
</evidence>
<dbReference type="NCBIfam" id="TIGR04056">
    <property type="entry name" value="OMP_RagA_SusC"/>
    <property type="match status" value="1"/>
</dbReference>
<dbReference type="InterPro" id="IPR023997">
    <property type="entry name" value="TonB-dep_OMP_SusC/RagA_CS"/>
</dbReference>
<keyword evidence="6 7" id="KW-0998">Cell outer membrane</keyword>
<evidence type="ECO:0000256" key="5">
    <source>
        <dbReference type="ARBA" id="ARBA00023136"/>
    </source>
</evidence>
<evidence type="ECO:0000256" key="3">
    <source>
        <dbReference type="ARBA" id="ARBA00022452"/>
    </source>
</evidence>
<sequence>MKNNYSRLKWVALIILGGILFFLSKAANAAPTTPLFQQQQEVSGIVTDTNGLPIPGVSIIVKNTTRGVVTNLDGEYSIPAAPGDTLVFSYLGFKPVEIVLQQQQQVNVEMEEDISALGEVEINAGYYNTTERERTGSIARVTSEDIELQPIVNPIQALQGRMAGVEITQRGGAPGMAPKIRIRGQNSLRDTQNDNGNLPLYIIDGVPINSAPIPSYTVDISNTGIDPLNTIGLSNIASIEILKDADATAIYGSRGANGVVLITTKRGYAKKTAVSARYYSGMGQASRKMDLLNTQEYISIREQAFENDGVEPIVSNAFDLLVWDRDRYTDWQKDFFGGTAEIQNAQLSVSGGNKNTSLRLGSGYHKEGTVYPGDLDYQKVTTSLQVNHTSDNGKFNMDISLNYGADTNNFLHSLNSSLVSTAVNLPPNAPSIYNEDGTLNWEDWEAGNRTNPLAGLYNTSTTKSENLLANAGLFYELMKGLRLRANLGYTNYNSDELLKMPKRSYNPENWGSVSARSINSIVGRKSWLAEPQLIFNKQFGQNELDVLIGATFQQNSDSRITMSGYGYSAEAQIGNLMVAEDVIVNTDRTIDYRYNALFARIGYNWEKKLFLNLTARRDGSSRFGSNKRFANFGAVGAAWIFSEENFISDNLTFLSFGKLRGSFGTTGNDQIGDYGYLDAYESTQAPGGLIPIQLTNPNYSWEENRKIEAAISLGFFEDKLNTEVSWYRNRSSNQLVGFPLPSTTGFNTILANLPATVQNTGWEFVFTSRNISTRDFNWRTSFNISFPRNKLLEFPDIEQTAYANIYRIGEPLNINLLYRYIGIDPETGLYSVADINNDGSFDYQDRTVVRNNGRNYFGGIDNTFIYKNFSAQFLWEFVKQKGRSAFFQTGNVGNIVNQLQGVADSNNLQVPSQTTLAGRQYTLASNSSLTTTDASFLRLKTFSVAYNFPQVFTQRIGSTNGRIFLNGQNLLTFTPYKGLDPQDIGTYLPVLRTVTTGIELTF</sequence>
<evidence type="ECO:0000256" key="1">
    <source>
        <dbReference type="ARBA" id="ARBA00004571"/>
    </source>
</evidence>
<comment type="caution">
    <text evidence="10">The sequence shown here is derived from an EMBL/GenBank/DDBJ whole genome shotgun (WGS) entry which is preliminary data.</text>
</comment>
<evidence type="ECO:0000256" key="2">
    <source>
        <dbReference type="ARBA" id="ARBA00022448"/>
    </source>
</evidence>
<dbReference type="NCBIfam" id="TIGR04057">
    <property type="entry name" value="SusC_RagA_signa"/>
    <property type="match status" value="1"/>
</dbReference>
<evidence type="ECO:0000256" key="4">
    <source>
        <dbReference type="ARBA" id="ARBA00022692"/>
    </source>
</evidence>
<keyword evidence="3 7" id="KW-1134">Transmembrane beta strand</keyword>
<protein>
    <submittedName>
        <fullName evidence="10">SusC/RagA family TonB-linked outer membrane protein</fullName>
    </submittedName>
</protein>
<dbReference type="InterPro" id="IPR023996">
    <property type="entry name" value="TonB-dep_OMP_SusC/RagA"/>
</dbReference>
<dbReference type="InterPro" id="IPR039426">
    <property type="entry name" value="TonB-dep_rcpt-like"/>
</dbReference>
<keyword evidence="8" id="KW-0732">Signal</keyword>
<keyword evidence="5 7" id="KW-0472">Membrane</keyword>
<evidence type="ECO:0000313" key="10">
    <source>
        <dbReference type="EMBL" id="MDT0677025.1"/>
    </source>
</evidence>
<dbReference type="Gene3D" id="2.60.40.1120">
    <property type="entry name" value="Carboxypeptidase-like, regulatory domain"/>
    <property type="match status" value="1"/>
</dbReference>
<dbReference type="Proteomes" id="UP001262582">
    <property type="component" value="Unassembled WGS sequence"/>
</dbReference>
<organism evidence="10 11">
    <name type="scientific">Autumnicola musiva</name>
    <dbReference type="NCBI Taxonomy" id="3075589"/>
    <lineage>
        <taxon>Bacteria</taxon>
        <taxon>Pseudomonadati</taxon>
        <taxon>Bacteroidota</taxon>
        <taxon>Flavobacteriia</taxon>
        <taxon>Flavobacteriales</taxon>
        <taxon>Flavobacteriaceae</taxon>
        <taxon>Autumnicola</taxon>
    </lineage>
</organism>
<accession>A0ABU3D664</accession>
<dbReference type="Gene3D" id="2.170.130.10">
    <property type="entry name" value="TonB-dependent receptor, plug domain"/>
    <property type="match status" value="1"/>
</dbReference>
<gene>
    <name evidence="10" type="ORF">RM539_10570</name>
</gene>
<keyword evidence="2 7" id="KW-0813">Transport</keyword>
<keyword evidence="11" id="KW-1185">Reference proteome</keyword>
<reference evidence="10 11" key="1">
    <citation type="submission" date="2023-09" db="EMBL/GenBank/DDBJ databases">
        <authorList>
            <person name="Rey-Velasco X."/>
        </authorList>
    </citation>
    <scope>NUCLEOTIDE SEQUENCE [LARGE SCALE GENOMIC DNA]</scope>
    <source>
        <strain evidence="10 11">F117</strain>
    </source>
</reference>
<name>A0ABU3D664_9FLAO</name>
<dbReference type="SUPFAM" id="SSF49464">
    <property type="entry name" value="Carboxypeptidase regulatory domain-like"/>
    <property type="match status" value="1"/>
</dbReference>
<dbReference type="InterPro" id="IPR008969">
    <property type="entry name" value="CarboxyPept-like_regulatory"/>
</dbReference>
<comment type="subcellular location">
    <subcellularLocation>
        <location evidence="1 7">Cell outer membrane</location>
        <topology evidence="1 7">Multi-pass membrane protein</topology>
    </subcellularLocation>
</comment>
<dbReference type="InterPro" id="IPR036942">
    <property type="entry name" value="Beta-barrel_TonB_sf"/>
</dbReference>
<dbReference type="Gene3D" id="2.40.170.20">
    <property type="entry name" value="TonB-dependent receptor, beta-barrel domain"/>
    <property type="match status" value="1"/>
</dbReference>
<dbReference type="Pfam" id="PF07715">
    <property type="entry name" value="Plug"/>
    <property type="match status" value="1"/>
</dbReference>
<dbReference type="PROSITE" id="PS52016">
    <property type="entry name" value="TONB_DEPENDENT_REC_3"/>
    <property type="match status" value="1"/>
</dbReference>
<evidence type="ECO:0000259" key="9">
    <source>
        <dbReference type="Pfam" id="PF07715"/>
    </source>
</evidence>
<dbReference type="Pfam" id="PF13715">
    <property type="entry name" value="CarbopepD_reg_2"/>
    <property type="match status" value="1"/>
</dbReference>
<evidence type="ECO:0000313" key="11">
    <source>
        <dbReference type="Proteomes" id="UP001262582"/>
    </source>
</evidence>
<keyword evidence="4 7" id="KW-0812">Transmembrane</keyword>
<comment type="similarity">
    <text evidence="7">Belongs to the TonB-dependent receptor family.</text>
</comment>